<evidence type="ECO:0000259" key="4">
    <source>
        <dbReference type="Pfam" id="PF13359"/>
    </source>
</evidence>
<dbReference type="Pfam" id="PF13359">
    <property type="entry name" value="DDE_Tnp_4"/>
    <property type="match status" value="1"/>
</dbReference>
<proteinExistence type="predicted"/>
<feature type="compositionally biased region" description="Acidic residues" evidence="3">
    <location>
        <begin position="505"/>
        <end position="525"/>
    </location>
</feature>
<evidence type="ECO:0000313" key="5">
    <source>
        <dbReference type="EMBL" id="JAG13175.1"/>
    </source>
</evidence>
<dbReference type="EMBL" id="GBHO01030429">
    <property type="protein sequence ID" value="JAG13175.1"/>
    <property type="molecule type" value="Transcribed_RNA"/>
</dbReference>
<evidence type="ECO:0000256" key="2">
    <source>
        <dbReference type="ARBA" id="ARBA00022723"/>
    </source>
</evidence>
<protein>
    <submittedName>
        <fullName evidence="5">Ferredoxin-dependent glutamate synthase</fullName>
    </submittedName>
</protein>
<dbReference type="PANTHER" id="PTHR23080">
    <property type="entry name" value="THAP DOMAIN PROTEIN"/>
    <property type="match status" value="1"/>
</dbReference>
<dbReference type="GO" id="GO:0046872">
    <property type="term" value="F:metal ion binding"/>
    <property type="evidence" value="ECO:0007669"/>
    <property type="project" value="UniProtKB-KW"/>
</dbReference>
<dbReference type="InterPro" id="IPR027806">
    <property type="entry name" value="HARBI1_dom"/>
</dbReference>
<feature type="non-terminal residue" evidence="5">
    <location>
        <position position="1"/>
    </location>
</feature>
<gene>
    <name evidence="5" type="primary">gltB_1</name>
    <name evidence="5" type="ORF">CM83_55039</name>
</gene>
<keyword evidence="2" id="KW-0479">Metal-binding</keyword>
<reference evidence="5" key="2">
    <citation type="submission" date="2014-07" db="EMBL/GenBank/DDBJ databases">
        <authorList>
            <person name="Hull J."/>
        </authorList>
    </citation>
    <scope>NUCLEOTIDE SEQUENCE</scope>
</reference>
<accession>A0A0A9X7Y2</accession>
<dbReference type="AlphaFoldDB" id="A0A0A9X7Y2"/>
<sequence length="525" mass="59603">AVQKKCSYYVTRQEFVYCLNYSVCSVQVTRTSVEAGPWVYICSYIISEQRSCLRFGFSFLWSVSAVRNMSTQDRLMKEEPELSGGSCNNADGGSQPDLFTTFTQTSQAQSSIGCQHPEGHVATMSVGAQTASLAGCMDDLKAQIKQLEQKLADAKKAKELAQLPLVRFVHRLELNEEMCIFYTGFDKSQMRVLMDFVAVNKIKYFNSSHANSLGDTGMSETEEHTRTYTRRQEIIMLLMTLRVGLRVPDIAYQFDLTTTFVMDTVVTWIRILYIKFDSLRRTMFASREIIHENLPARFRIMENIRVIIDCVEIQCGTPKSEAEEQCDSEILYNFEEDFHHTNYKVLIGCSPNGAVTFVSEAMEASMSDKDILACSGLINFLEDGDLVLTDGGFCKDSFDESDEASRSDTTEDCGRSKNRIPAFLKDGDCLLPFQAKGTADVRAHRIFPQSIDKRLRDFGIFQFPVPSCMSLLLSQIVFICCCLLNFYEPLECGYKHDNSSKMEYDSEPDYESEFDSDMEHEDSCR</sequence>
<feature type="domain" description="DDE Tnp4" evidence="4">
    <location>
        <begin position="308"/>
        <end position="485"/>
    </location>
</feature>
<comment type="cofactor">
    <cofactor evidence="1">
        <name>a divalent metal cation</name>
        <dbReference type="ChEBI" id="CHEBI:60240"/>
    </cofactor>
</comment>
<reference evidence="5" key="1">
    <citation type="journal article" date="2014" name="PLoS ONE">
        <title>Transcriptome-Based Identification of ABC Transporters in the Western Tarnished Plant Bug Lygus hesperus.</title>
        <authorList>
            <person name="Hull J.J."/>
            <person name="Chaney K."/>
            <person name="Geib S.M."/>
            <person name="Fabrick J.A."/>
            <person name="Brent C.S."/>
            <person name="Walsh D."/>
            <person name="Lavine L.C."/>
        </authorList>
    </citation>
    <scope>NUCLEOTIDE SEQUENCE</scope>
</reference>
<feature type="region of interest" description="Disordered" evidence="3">
    <location>
        <begin position="501"/>
        <end position="525"/>
    </location>
</feature>
<evidence type="ECO:0000256" key="1">
    <source>
        <dbReference type="ARBA" id="ARBA00001968"/>
    </source>
</evidence>
<evidence type="ECO:0000256" key="3">
    <source>
        <dbReference type="SAM" id="MobiDB-lite"/>
    </source>
</evidence>
<name>A0A0A9X7Y2_LYGHE</name>
<organism evidence="5">
    <name type="scientific">Lygus hesperus</name>
    <name type="common">Western plant bug</name>
    <dbReference type="NCBI Taxonomy" id="30085"/>
    <lineage>
        <taxon>Eukaryota</taxon>
        <taxon>Metazoa</taxon>
        <taxon>Ecdysozoa</taxon>
        <taxon>Arthropoda</taxon>
        <taxon>Hexapoda</taxon>
        <taxon>Insecta</taxon>
        <taxon>Pterygota</taxon>
        <taxon>Neoptera</taxon>
        <taxon>Paraneoptera</taxon>
        <taxon>Hemiptera</taxon>
        <taxon>Heteroptera</taxon>
        <taxon>Panheteroptera</taxon>
        <taxon>Cimicomorpha</taxon>
        <taxon>Miridae</taxon>
        <taxon>Mirini</taxon>
        <taxon>Lygus</taxon>
    </lineage>
</organism>